<feature type="signal peptide" evidence="4">
    <location>
        <begin position="1"/>
        <end position="23"/>
    </location>
</feature>
<gene>
    <name evidence="5" type="ORF">bsdE14_07980</name>
</gene>
<accession>A0ABQ5N2F3</accession>
<feature type="chain" id="PRO_5047480835" evidence="4">
    <location>
        <begin position="24"/>
        <end position="438"/>
    </location>
</feature>
<comment type="caution">
    <text evidence="5">The sequence shown here is derived from an EMBL/GenBank/DDBJ whole genome shotgun (WGS) entry which is preliminary data.</text>
</comment>
<evidence type="ECO:0000256" key="3">
    <source>
        <dbReference type="ARBA" id="ARBA00022729"/>
    </source>
</evidence>
<name>A0ABQ5N2F3_9CLOT</name>
<proteinExistence type="inferred from homology"/>
<dbReference type="EMBL" id="BRXR01000001">
    <property type="protein sequence ID" value="GLC29388.1"/>
    <property type="molecule type" value="Genomic_DNA"/>
</dbReference>
<organism evidence="5 6">
    <name type="scientific">Clostridium omnivorum</name>
    <dbReference type="NCBI Taxonomy" id="1604902"/>
    <lineage>
        <taxon>Bacteria</taxon>
        <taxon>Bacillati</taxon>
        <taxon>Bacillota</taxon>
        <taxon>Clostridia</taxon>
        <taxon>Eubacteriales</taxon>
        <taxon>Clostridiaceae</taxon>
        <taxon>Clostridium</taxon>
    </lineage>
</organism>
<evidence type="ECO:0000256" key="1">
    <source>
        <dbReference type="ARBA" id="ARBA00008520"/>
    </source>
</evidence>
<comment type="similarity">
    <text evidence="1">Belongs to the bacterial solute-binding protein 1 family.</text>
</comment>
<keyword evidence="2" id="KW-0813">Transport</keyword>
<dbReference type="PROSITE" id="PS51257">
    <property type="entry name" value="PROKAR_LIPOPROTEIN"/>
    <property type="match status" value="1"/>
</dbReference>
<dbReference type="SUPFAM" id="SSF53850">
    <property type="entry name" value="Periplasmic binding protein-like II"/>
    <property type="match status" value="1"/>
</dbReference>
<dbReference type="Pfam" id="PF13416">
    <property type="entry name" value="SBP_bac_8"/>
    <property type="match status" value="1"/>
</dbReference>
<evidence type="ECO:0000256" key="4">
    <source>
        <dbReference type="SAM" id="SignalP"/>
    </source>
</evidence>
<dbReference type="Proteomes" id="UP001208567">
    <property type="component" value="Unassembled WGS sequence"/>
</dbReference>
<reference evidence="5 6" key="1">
    <citation type="journal article" date="2024" name="Int. J. Syst. Evol. Microbiol.">
        <title>Clostridium omnivorum sp. nov., isolated from anoxic soil under the treatment of reductive soil disinfestation.</title>
        <authorList>
            <person name="Ueki A."/>
            <person name="Tonouchi A."/>
            <person name="Kaku N."/>
            <person name="Honma S."/>
            <person name="Ueki K."/>
        </authorList>
    </citation>
    <scope>NUCLEOTIDE SEQUENCE [LARGE SCALE GENOMIC DNA]</scope>
    <source>
        <strain evidence="5 6">E14</strain>
    </source>
</reference>
<evidence type="ECO:0000256" key="2">
    <source>
        <dbReference type="ARBA" id="ARBA00022448"/>
    </source>
</evidence>
<dbReference type="PANTHER" id="PTHR30061">
    <property type="entry name" value="MALTOSE-BINDING PERIPLASMIC PROTEIN"/>
    <property type="match status" value="1"/>
</dbReference>
<sequence>MKAKKIMALVLSAVLVVGLSACSKSNSTSNSNANTSQSSKKKLTIWAWDGSFNIVAANEAKKIYQKDHPDVEVDVVEMAQNDIVQKLNTNLSANSKEGLPNIVLIEDYRAQNYLTAYADSFKSISDKVKAQDFMDYKVKVCSSNGKLYGLPFDSGVTALFYRTDLIEQAGYKKEDMNNLTWDKFIEIGKAVKAKTGKSMLTLDPSDLGLIRVMMQSAGSWYVKEDGKTINIADNQALKESIKTWKNLMSAGIVKPITGWDNFVSAFQKGDVASVPTGCWISSSVMKAQDQSGKWAVTSIPKLGSVSSSVNASNLGGSSWYVLDKVGDSDLAVDFLAKTFGSSTDLMNTLSDKINLVSTLKAASSTENYKKPNAFYGGQVVLQDFSNWSAKIPAVNYGSSTYSIEDIMTGAVQNIVSKNADLDSTLKDAQKQAEAAVGK</sequence>
<keyword evidence="6" id="KW-1185">Reference proteome</keyword>
<dbReference type="RefSeq" id="WP_264848683.1">
    <property type="nucleotide sequence ID" value="NZ_BRXR01000001.1"/>
</dbReference>
<protein>
    <submittedName>
        <fullName evidence="5">ABC transporter substrate-binding protein</fullName>
    </submittedName>
</protein>
<evidence type="ECO:0000313" key="5">
    <source>
        <dbReference type="EMBL" id="GLC29388.1"/>
    </source>
</evidence>
<keyword evidence="3 4" id="KW-0732">Signal</keyword>
<dbReference type="PANTHER" id="PTHR30061:SF50">
    <property type="entry name" value="MALTOSE_MALTODEXTRIN-BINDING PERIPLASMIC PROTEIN"/>
    <property type="match status" value="1"/>
</dbReference>
<evidence type="ECO:0000313" key="6">
    <source>
        <dbReference type="Proteomes" id="UP001208567"/>
    </source>
</evidence>
<dbReference type="Gene3D" id="3.40.190.10">
    <property type="entry name" value="Periplasmic binding protein-like II"/>
    <property type="match status" value="1"/>
</dbReference>
<dbReference type="InterPro" id="IPR006059">
    <property type="entry name" value="SBP"/>
</dbReference>